<evidence type="ECO:0000256" key="1">
    <source>
        <dbReference type="SAM" id="MobiDB-lite"/>
    </source>
</evidence>
<evidence type="ECO:0008006" key="4">
    <source>
        <dbReference type="Google" id="ProtNLM"/>
    </source>
</evidence>
<reference evidence="2 3" key="1">
    <citation type="submission" date="2017-05" db="EMBL/GenBank/DDBJ databases">
        <authorList>
            <person name="Song R."/>
            <person name="Chenine A.L."/>
            <person name="Ruprecht R.M."/>
        </authorList>
    </citation>
    <scope>NUCLEOTIDE SEQUENCE [LARGE SCALE GENOMIC DNA]</scope>
    <source>
        <strain evidence="2 3">CECT 8663</strain>
    </source>
</reference>
<name>A0A238K7T2_9RHOB</name>
<dbReference type="RefSeq" id="WP_245910741.1">
    <property type="nucleotide sequence ID" value="NZ_FXYH01000004.1"/>
</dbReference>
<keyword evidence="3" id="KW-1185">Reference proteome</keyword>
<sequence>MSAKHPTAPQMPVAELRNSGPTQFLLEPNAGVREALAKELDAQSLKKVRFIGEIIPQGRNGWKLLGKLGATAVQTCIVTLEPVTTRIDTEVKRSFVPAHKIKAATTDSEIELTDEDDETEELGDTIDVAAILAEALSLALPSYPRKDGAETQNAQFSADGVTPMKDDDIRPFAGLAALREKMQSEDKES</sequence>
<accession>A0A238K7T2</accession>
<organism evidence="2 3">
    <name type="scientific">Pelagimonas varians</name>
    <dbReference type="NCBI Taxonomy" id="696760"/>
    <lineage>
        <taxon>Bacteria</taxon>
        <taxon>Pseudomonadati</taxon>
        <taxon>Pseudomonadota</taxon>
        <taxon>Alphaproteobacteria</taxon>
        <taxon>Rhodobacterales</taxon>
        <taxon>Roseobacteraceae</taxon>
        <taxon>Pelagimonas</taxon>
    </lineage>
</organism>
<dbReference type="AlphaFoldDB" id="A0A238K7T2"/>
<dbReference type="InterPro" id="IPR003772">
    <property type="entry name" value="YceD"/>
</dbReference>
<protein>
    <recommendedName>
        <fullName evidence="4">50S ribosomal protein L34</fullName>
    </recommendedName>
</protein>
<evidence type="ECO:0000313" key="3">
    <source>
        <dbReference type="Proteomes" id="UP000220836"/>
    </source>
</evidence>
<evidence type="ECO:0000313" key="2">
    <source>
        <dbReference type="EMBL" id="SMX38863.1"/>
    </source>
</evidence>
<gene>
    <name evidence="2" type="ORF">PEV8663_01580</name>
</gene>
<proteinExistence type="predicted"/>
<dbReference type="EMBL" id="FXYH01000004">
    <property type="protein sequence ID" value="SMX38863.1"/>
    <property type="molecule type" value="Genomic_DNA"/>
</dbReference>
<feature type="region of interest" description="Disordered" evidence="1">
    <location>
        <begin position="144"/>
        <end position="169"/>
    </location>
</feature>
<dbReference type="Proteomes" id="UP000220836">
    <property type="component" value="Unassembled WGS sequence"/>
</dbReference>
<dbReference type="Pfam" id="PF02620">
    <property type="entry name" value="YceD"/>
    <property type="match status" value="1"/>
</dbReference>